<evidence type="ECO:0000313" key="2">
    <source>
        <dbReference type="EMBL" id="MDF3869213.1"/>
    </source>
</evidence>
<dbReference type="Proteomes" id="UP001217741">
    <property type="component" value="Unassembled WGS sequence"/>
</dbReference>
<dbReference type="EMBL" id="JARJLO010000022">
    <property type="protein sequence ID" value="MDF3869213.1"/>
    <property type="molecule type" value="Genomic_DNA"/>
</dbReference>
<dbReference type="EMBL" id="AP015029">
    <property type="protein sequence ID" value="BAW24290.1"/>
    <property type="molecule type" value="Genomic_DNA"/>
</dbReference>
<evidence type="ECO:0000313" key="1">
    <source>
        <dbReference type="EMBL" id="BAW24290.1"/>
    </source>
</evidence>
<accession>A0A1L7NFQ4</accession>
<reference evidence="2" key="2">
    <citation type="submission" date="2023-03" db="EMBL/GenBank/DDBJ databases">
        <title>Draft assemblies of triclosan tolerant bacteria isolated from returned activated sludge.</title>
        <authorList>
            <person name="Van Hamelsveld S."/>
        </authorList>
    </citation>
    <scope>NUCLEOTIDE SEQUENCE</scope>
    <source>
        <strain evidence="2">GW210012_S60</strain>
    </source>
</reference>
<dbReference type="RefSeq" id="WP_172901747.1">
    <property type="nucleotide sequence ID" value="NZ_AP015029.1"/>
</dbReference>
<reference evidence="1 3" key="1">
    <citation type="submission" date="2015-11" db="EMBL/GenBank/DDBJ databases">
        <title>Complete genome sequencing of a biphenyl-degrading bacterium, Pseudomonas putida KF715 (=NBRC110667).</title>
        <authorList>
            <person name="Suenaga H."/>
            <person name="Fujihara N."/>
            <person name="Watanabe T."/>
            <person name="Hirose J."/>
            <person name="Kimura N."/>
            <person name="Yamazoe A."/>
            <person name="Hosoyama A."/>
            <person name="Shimodaira J."/>
            <person name="Furukawa K."/>
        </authorList>
    </citation>
    <scope>NUCLEOTIDE SEQUENCE [LARGE SCALE GENOMIC DNA]</scope>
    <source>
        <strain evidence="1 3">KF715</strain>
    </source>
</reference>
<sequence>MKIQHKCDHSKRRAAEYPPVEEQLDMLWHAMNQGHMPKAEPFFSTLQQIKQQYPKA</sequence>
<gene>
    <name evidence="1" type="ORF">KF715C_ch37170</name>
    <name evidence="2" type="ORF">P3W50_01845</name>
</gene>
<proteinExistence type="predicted"/>
<name>A0A1L7NFQ4_PSEPU</name>
<protein>
    <submittedName>
        <fullName evidence="1">Phage protein</fullName>
    </submittedName>
</protein>
<organism evidence="1 3">
    <name type="scientific">Pseudomonas putida</name>
    <name type="common">Arthrobacter siderocapsulatus</name>
    <dbReference type="NCBI Taxonomy" id="303"/>
    <lineage>
        <taxon>Bacteria</taxon>
        <taxon>Pseudomonadati</taxon>
        <taxon>Pseudomonadota</taxon>
        <taxon>Gammaproteobacteria</taxon>
        <taxon>Pseudomonadales</taxon>
        <taxon>Pseudomonadaceae</taxon>
        <taxon>Pseudomonas</taxon>
    </lineage>
</organism>
<dbReference type="Proteomes" id="UP000218731">
    <property type="component" value="Chromosome 1"/>
</dbReference>
<dbReference type="AlphaFoldDB" id="A0A1L7NFQ4"/>
<evidence type="ECO:0000313" key="3">
    <source>
        <dbReference type="Proteomes" id="UP000218731"/>
    </source>
</evidence>